<accession>A0A516IRA4</accession>
<dbReference type="SUPFAM" id="SSF46785">
    <property type="entry name" value="Winged helix' DNA-binding domain"/>
    <property type="match status" value="1"/>
</dbReference>
<dbReference type="GO" id="GO:0003677">
    <property type="term" value="F:DNA binding"/>
    <property type="evidence" value="ECO:0007669"/>
    <property type="project" value="UniProtKB-KW"/>
</dbReference>
<organism evidence="6 7">
    <name type="scientific">Sphingomonas xanthus</name>
    <dbReference type="NCBI Taxonomy" id="2594473"/>
    <lineage>
        <taxon>Bacteria</taxon>
        <taxon>Pseudomonadati</taxon>
        <taxon>Pseudomonadota</taxon>
        <taxon>Alphaproteobacteria</taxon>
        <taxon>Sphingomonadales</taxon>
        <taxon>Sphingomonadaceae</taxon>
        <taxon>Sphingomonas</taxon>
    </lineage>
</organism>
<dbReference type="InterPro" id="IPR036390">
    <property type="entry name" value="WH_DNA-bd_sf"/>
</dbReference>
<evidence type="ECO:0000313" key="6">
    <source>
        <dbReference type="EMBL" id="QDP19409.1"/>
    </source>
</evidence>
<sequence length="387" mass="42296">MGLHREYISTVEQRFVGIGVIGPNLFDQLILSQHGANVGAPGVTSQARKERAGSLRCRVAAIRPFCRAARVRCGTREELVGACQRRPRTLGDRIALAKPFAVERPPVDEEARDGAGTTGKILAKHDRAAGFGFSGAATRVARPGDIFSHDARRGRSGTQGCRIAGSQGRGSKQRRGCDEQETGHQDLTKVASNNYPAIVSFTPQLLFHDRSCINRVERGLALNYPVVAGEPDIEAFREAALRCPLPAAVELIGEKWAFLILRGALNGLQHFEQFQAGLGIARNILSNRLTRMVEGGILERTQDPDDRRKVIYALTPKGEALLPVVLALRQWGEDWGHGCQDIVLADLRDGLPVRKICVQAADGRPLKLDELMWVDRTTGAKLKRPSA</sequence>
<protein>
    <submittedName>
        <fullName evidence="6">Helix-turn-helix transcriptional regulator</fullName>
    </submittedName>
</protein>
<dbReference type="InterPro" id="IPR036388">
    <property type="entry name" value="WH-like_DNA-bd_sf"/>
</dbReference>
<dbReference type="Proteomes" id="UP000321857">
    <property type="component" value="Chromosome"/>
</dbReference>
<feature type="region of interest" description="Disordered" evidence="4">
    <location>
        <begin position="147"/>
        <end position="182"/>
    </location>
</feature>
<dbReference type="PANTHER" id="PTHR33204">
    <property type="entry name" value="TRANSCRIPTIONAL REGULATOR, MARR FAMILY"/>
    <property type="match status" value="1"/>
</dbReference>
<keyword evidence="2" id="KW-0238">DNA-binding</keyword>
<evidence type="ECO:0000256" key="1">
    <source>
        <dbReference type="ARBA" id="ARBA00023015"/>
    </source>
</evidence>
<evidence type="ECO:0000313" key="7">
    <source>
        <dbReference type="Proteomes" id="UP000321857"/>
    </source>
</evidence>
<evidence type="ECO:0000259" key="5">
    <source>
        <dbReference type="PROSITE" id="PS51118"/>
    </source>
</evidence>
<name>A0A516IRA4_9SPHN</name>
<keyword evidence="7" id="KW-1185">Reference proteome</keyword>
<gene>
    <name evidence="6" type="ORF">FMM02_05185</name>
</gene>
<keyword evidence="1" id="KW-0805">Transcription regulation</keyword>
<evidence type="ECO:0000256" key="4">
    <source>
        <dbReference type="SAM" id="MobiDB-lite"/>
    </source>
</evidence>
<dbReference type="Gene3D" id="1.10.10.10">
    <property type="entry name" value="Winged helix-like DNA-binding domain superfamily/Winged helix DNA-binding domain"/>
    <property type="match status" value="1"/>
</dbReference>
<keyword evidence="3" id="KW-0804">Transcription</keyword>
<feature type="domain" description="HTH hxlR-type" evidence="5">
    <location>
        <begin position="243"/>
        <end position="340"/>
    </location>
</feature>
<dbReference type="InterPro" id="IPR002577">
    <property type="entry name" value="HTH_HxlR"/>
</dbReference>
<dbReference type="OrthoDB" id="9782219at2"/>
<dbReference type="KEGG" id="sxa:FMM02_05185"/>
<dbReference type="Pfam" id="PF01638">
    <property type="entry name" value="HxlR"/>
    <property type="match status" value="1"/>
</dbReference>
<evidence type="ECO:0000256" key="3">
    <source>
        <dbReference type="ARBA" id="ARBA00023163"/>
    </source>
</evidence>
<dbReference type="EMBL" id="CP041659">
    <property type="protein sequence ID" value="QDP19409.1"/>
    <property type="molecule type" value="Genomic_DNA"/>
</dbReference>
<dbReference type="PROSITE" id="PS51118">
    <property type="entry name" value="HTH_HXLR"/>
    <property type="match status" value="1"/>
</dbReference>
<evidence type="ECO:0000256" key="2">
    <source>
        <dbReference type="ARBA" id="ARBA00023125"/>
    </source>
</evidence>
<dbReference type="AlphaFoldDB" id="A0A516IRA4"/>
<reference evidence="6 7" key="1">
    <citation type="submission" date="2019-07" db="EMBL/GenBank/DDBJ databases">
        <title>Sphingomonas AE3 Genome sequencing and assembly.</title>
        <authorList>
            <person name="Kim H."/>
        </authorList>
    </citation>
    <scope>NUCLEOTIDE SEQUENCE [LARGE SCALE GENOMIC DNA]</scope>
    <source>
        <strain evidence="6 7">AE3</strain>
    </source>
</reference>
<dbReference type="PANTHER" id="PTHR33204:SF18">
    <property type="entry name" value="TRANSCRIPTIONAL REGULATORY PROTEIN"/>
    <property type="match status" value="1"/>
</dbReference>
<proteinExistence type="predicted"/>